<reference evidence="2" key="1">
    <citation type="submission" date="2022-03" db="EMBL/GenBank/DDBJ databases">
        <authorList>
            <person name="Woo C.Y."/>
        </authorList>
    </citation>
    <scope>NUCLEOTIDE SEQUENCE</scope>
    <source>
        <strain evidence="2">CYS-02</strain>
    </source>
</reference>
<dbReference type="InterPro" id="IPR003673">
    <property type="entry name" value="CoA-Trfase_fam_III"/>
</dbReference>
<protein>
    <submittedName>
        <fullName evidence="2">CoA transferase</fullName>
    </submittedName>
</protein>
<dbReference type="PANTHER" id="PTHR48207">
    <property type="entry name" value="SUCCINATE--HYDROXYMETHYLGLUTARATE COA-TRANSFERASE"/>
    <property type="match status" value="1"/>
</dbReference>
<dbReference type="EMBL" id="JALGBI010000003">
    <property type="protein sequence ID" value="MCJ0766026.1"/>
    <property type="molecule type" value="Genomic_DNA"/>
</dbReference>
<dbReference type="Gene3D" id="3.40.50.10540">
    <property type="entry name" value="Crotonobetainyl-coa:carnitine coa-transferase, domain 1"/>
    <property type="match status" value="1"/>
</dbReference>
<dbReference type="GO" id="GO:0008410">
    <property type="term" value="F:CoA-transferase activity"/>
    <property type="evidence" value="ECO:0007669"/>
    <property type="project" value="TreeGrafter"/>
</dbReference>
<dbReference type="PANTHER" id="PTHR48207:SF3">
    <property type="entry name" value="SUCCINATE--HYDROXYMETHYLGLUTARATE COA-TRANSFERASE"/>
    <property type="match status" value="1"/>
</dbReference>
<gene>
    <name evidence="2" type="ORF">MMF98_22660</name>
</gene>
<dbReference type="AlphaFoldDB" id="A0A9X2AT55"/>
<name>A0A9X2AT55_9BURK</name>
<dbReference type="RefSeq" id="WP_243309601.1">
    <property type="nucleotide sequence ID" value="NZ_JALGBI010000003.1"/>
</dbReference>
<dbReference type="Pfam" id="PF02515">
    <property type="entry name" value="CoA_transf_3"/>
    <property type="match status" value="1"/>
</dbReference>
<keyword evidence="1 2" id="KW-0808">Transferase</keyword>
<dbReference type="Gene3D" id="3.30.1540.10">
    <property type="entry name" value="formyl-coa transferase, domain 3"/>
    <property type="match status" value="1"/>
</dbReference>
<dbReference type="InterPro" id="IPR023606">
    <property type="entry name" value="CoA-Trfase_III_dom_1_sf"/>
</dbReference>
<dbReference type="InterPro" id="IPR044855">
    <property type="entry name" value="CoA-Trfase_III_dom3_sf"/>
</dbReference>
<evidence type="ECO:0000256" key="1">
    <source>
        <dbReference type="ARBA" id="ARBA00022679"/>
    </source>
</evidence>
<evidence type="ECO:0000313" key="3">
    <source>
        <dbReference type="Proteomes" id="UP001139447"/>
    </source>
</evidence>
<comment type="caution">
    <text evidence="2">The sequence shown here is derived from an EMBL/GenBank/DDBJ whole genome shotgun (WGS) entry which is preliminary data.</text>
</comment>
<keyword evidence="3" id="KW-1185">Reference proteome</keyword>
<accession>A0A9X2AT55</accession>
<proteinExistence type="predicted"/>
<dbReference type="Proteomes" id="UP001139447">
    <property type="component" value="Unassembled WGS sequence"/>
</dbReference>
<sequence length="410" mass="44181">MVEQVSGPAASDAAPDGEARLPLAGVRVVEFTHMVMGPTCGMVLADLGAEVIKVEPIAGDNTRRLLGSGAGFFPLFNRNKKSIAVDLQKPEGREVALKLVATADVVSENFKPGTMKKLGLDHAALSRLNERLIYVSHKGFLPGPYDHRTALDEVVQMMGGLAYMTGPEGRPLRAGASVNDIMGGMFGAIGVMAALMQRAHTGRGQEVQSALFENNVFLVGQHMMQYAVTGQPAAPMPSRISAWGIYDVFQVKDGEQIFLAAVSDTQWAIFCEALGFGDLKADARLASNNDRVRARSWLMPILRERLAPRSAAELSQLFERHALPYAPITRPQDLFDDPHLQATGGLAPMTLPDGRETQTVLLPLMLDGHRPGVRSHPPRLGQHTRELLASLGYGASDIEALCAQSITTGD</sequence>
<evidence type="ECO:0000313" key="2">
    <source>
        <dbReference type="EMBL" id="MCJ0766026.1"/>
    </source>
</evidence>
<dbReference type="InterPro" id="IPR050483">
    <property type="entry name" value="CoA-transferase_III_domain"/>
</dbReference>
<organism evidence="2 3">
    <name type="scientific">Variovorax terrae</name>
    <dbReference type="NCBI Taxonomy" id="2923278"/>
    <lineage>
        <taxon>Bacteria</taxon>
        <taxon>Pseudomonadati</taxon>
        <taxon>Pseudomonadota</taxon>
        <taxon>Betaproteobacteria</taxon>
        <taxon>Burkholderiales</taxon>
        <taxon>Comamonadaceae</taxon>
        <taxon>Variovorax</taxon>
    </lineage>
</organism>
<dbReference type="SUPFAM" id="SSF89796">
    <property type="entry name" value="CoA-transferase family III (CaiB/BaiF)"/>
    <property type="match status" value="1"/>
</dbReference>